<evidence type="ECO:0000313" key="4">
    <source>
        <dbReference type="Proteomes" id="UP001054902"/>
    </source>
</evidence>
<evidence type="ECO:0000259" key="2">
    <source>
        <dbReference type="PROSITE" id="PS51886"/>
    </source>
</evidence>
<dbReference type="AlphaFoldDB" id="A0AAD3H5A7"/>
<dbReference type="SMART" id="SM00584">
    <property type="entry name" value="TLDc"/>
    <property type="match status" value="1"/>
</dbReference>
<gene>
    <name evidence="3" type="ORF">CTEN210_07297</name>
</gene>
<feature type="region of interest" description="Disordered" evidence="1">
    <location>
        <begin position="243"/>
        <end position="283"/>
    </location>
</feature>
<evidence type="ECO:0000256" key="1">
    <source>
        <dbReference type="SAM" id="MobiDB-lite"/>
    </source>
</evidence>
<organism evidence="3 4">
    <name type="scientific">Chaetoceros tenuissimus</name>
    <dbReference type="NCBI Taxonomy" id="426638"/>
    <lineage>
        <taxon>Eukaryota</taxon>
        <taxon>Sar</taxon>
        <taxon>Stramenopiles</taxon>
        <taxon>Ochrophyta</taxon>
        <taxon>Bacillariophyta</taxon>
        <taxon>Coscinodiscophyceae</taxon>
        <taxon>Chaetocerotophycidae</taxon>
        <taxon>Chaetocerotales</taxon>
        <taxon>Chaetocerotaceae</taxon>
        <taxon>Chaetoceros</taxon>
    </lineage>
</organism>
<evidence type="ECO:0000313" key="3">
    <source>
        <dbReference type="EMBL" id="GFH50821.1"/>
    </source>
</evidence>
<dbReference type="PANTHER" id="PTHR23354">
    <property type="entry name" value="NUCLEOLAR PROTEIN 7/ESTROGEN RECEPTOR COACTIVATOR-RELATED"/>
    <property type="match status" value="1"/>
</dbReference>
<name>A0AAD3H5A7_9STRA</name>
<sequence length="629" mass="70931">MGITASAPTNPNGDLNEQLSKLGDRYPFGNDEIIRLARVYTFLNTSPVDSRKDLLTDKFLVDLATFSSTLRKPILSKSDENSYVDLLQVDENMFMKPSHQILKRRERIKFIMSIIDENVLPDNFGRTMNETFFTLLKPVKFDGEYDLSPDVVEAKIGWMKLAKFIDGASETSRRGSRKAMECVFKCCALENDSNRANAKKLMDCFYRIALACAIYDTYMTNQRMMEDQKERIRLKEIEKKKQEEEKERLIAAGQYNPDDDDEDDSSDEETIIPPFDPSTMYPSDIGDTLATSLLEYAQKNSMNMGMGSLNINDSSQGDTNDTISLDIFLAWADSNAPCLGSCLETFVHLILFPDRPYPPSRSEFIFPRLEGQQSAFFNSDQSPLLFNFATMSPSLCGAWHRLYTTDSDGLSFNRLQNALLGYSGPTLLIVREADQGGVFGAFSSTAWKESKNFYGNSDCFLFSILPSLKLMRPRGAGTNYQYCNPESRSRGYDGQAHGIGFGGDCNQPRLFISETFDENRASASDLTFEAGRLLPPREGLSKLFDLESLEVWGVGGDEVVAEALVGRKKQREIVASNIQKARKVDKAQFLDDFKSGLIESKTFKHRAEMRGRGDCHVDENDDSNYVYEK</sequence>
<proteinExistence type="predicted"/>
<protein>
    <recommendedName>
        <fullName evidence="2">TLDc domain-containing protein</fullName>
    </recommendedName>
</protein>
<feature type="compositionally biased region" description="Acidic residues" evidence="1">
    <location>
        <begin position="257"/>
        <end position="270"/>
    </location>
</feature>
<dbReference type="Proteomes" id="UP001054902">
    <property type="component" value="Unassembled WGS sequence"/>
</dbReference>
<dbReference type="PROSITE" id="PS51886">
    <property type="entry name" value="TLDC"/>
    <property type="match status" value="1"/>
</dbReference>
<dbReference type="Pfam" id="PF07534">
    <property type="entry name" value="TLD"/>
    <property type="match status" value="1"/>
</dbReference>
<keyword evidence="4" id="KW-1185">Reference proteome</keyword>
<feature type="domain" description="TLDc" evidence="2">
    <location>
        <begin position="375"/>
        <end position="555"/>
    </location>
</feature>
<dbReference type="EMBL" id="BLLK01000040">
    <property type="protein sequence ID" value="GFH50821.1"/>
    <property type="molecule type" value="Genomic_DNA"/>
</dbReference>
<reference evidence="3 4" key="1">
    <citation type="journal article" date="2021" name="Sci. Rep.">
        <title>The genome of the diatom Chaetoceros tenuissimus carries an ancient integrated fragment of an extant virus.</title>
        <authorList>
            <person name="Hongo Y."/>
            <person name="Kimura K."/>
            <person name="Takaki Y."/>
            <person name="Yoshida Y."/>
            <person name="Baba S."/>
            <person name="Kobayashi G."/>
            <person name="Nagasaki K."/>
            <person name="Hano T."/>
            <person name="Tomaru Y."/>
        </authorList>
    </citation>
    <scope>NUCLEOTIDE SEQUENCE [LARGE SCALE GENOMIC DNA]</scope>
    <source>
        <strain evidence="3 4">NIES-3715</strain>
    </source>
</reference>
<comment type="caution">
    <text evidence="3">The sequence shown here is derived from an EMBL/GenBank/DDBJ whole genome shotgun (WGS) entry which is preliminary data.</text>
</comment>
<dbReference type="InterPro" id="IPR006571">
    <property type="entry name" value="TLDc_dom"/>
</dbReference>
<accession>A0AAD3H5A7</accession>